<sequence>MRQNTLSRCVMDVIELESFLNSPPRGFSTERCAGYTVVKWDQENSCVFIDEIQSSKGNVIFCNSPGREITVRTLGEYTDLRRQLTSMTIYILVSACTNTTVEEKRNRDVPDLRYYVVAINGSHPMIRWEMERGLDQTISSVAGESYSVDVDVSAALQGWVGENFQNLVDAEKVKPTWKDTHFTIKYRSDALFDIPYWFGFSKRQFKISYHGR</sequence>
<dbReference type="EMBL" id="JAYKXH010000023">
    <property type="protein sequence ID" value="KAK7125591.1"/>
    <property type="molecule type" value="Genomic_DNA"/>
</dbReference>
<evidence type="ECO:0008006" key="3">
    <source>
        <dbReference type="Google" id="ProtNLM"/>
    </source>
</evidence>
<protein>
    <recommendedName>
        <fullName evidence="3">Mesenteric estrogen-dependent adipogenesis protein</fullName>
    </recommendedName>
</protein>
<dbReference type="Proteomes" id="UP001364617">
    <property type="component" value="Unassembled WGS sequence"/>
</dbReference>
<comment type="caution">
    <text evidence="1">The sequence shown here is derived from an EMBL/GenBank/DDBJ whole genome shotgun (WGS) entry which is preliminary data.</text>
</comment>
<gene>
    <name evidence="1" type="ORF">R3I93_021076</name>
</gene>
<accession>A0AAN9CDF1</accession>
<organism evidence="1 2">
    <name type="scientific">Phoxinus phoxinus</name>
    <name type="common">Eurasian minnow</name>
    <dbReference type="NCBI Taxonomy" id="58324"/>
    <lineage>
        <taxon>Eukaryota</taxon>
        <taxon>Metazoa</taxon>
        <taxon>Chordata</taxon>
        <taxon>Craniata</taxon>
        <taxon>Vertebrata</taxon>
        <taxon>Euteleostomi</taxon>
        <taxon>Actinopterygii</taxon>
        <taxon>Neopterygii</taxon>
        <taxon>Teleostei</taxon>
        <taxon>Ostariophysi</taxon>
        <taxon>Cypriniformes</taxon>
        <taxon>Leuciscidae</taxon>
        <taxon>Phoxininae</taxon>
        <taxon>Phoxinus</taxon>
    </lineage>
</organism>
<reference evidence="1 2" key="1">
    <citation type="submission" date="2024-02" db="EMBL/GenBank/DDBJ databases">
        <title>Chromosome-level genome assembly of the Eurasian Minnow (Phoxinus phoxinus).</title>
        <authorList>
            <person name="Oriowo T.O."/>
            <person name="Martin S."/>
            <person name="Stange M."/>
            <person name="Chrysostomakis Y."/>
            <person name="Brown T."/>
            <person name="Winkler S."/>
            <person name="Kukowka S."/>
            <person name="Myers E.W."/>
            <person name="Bohne A."/>
        </authorList>
    </citation>
    <scope>NUCLEOTIDE SEQUENCE [LARGE SCALE GENOMIC DNA]</scope>
    <source>
        <strain evidence="1">ZFMK-TIS-60720</strain>
        <tissue evidence="1">Whole Organism</tissue>
    </source>
</reference>
<keyword evidence="2" id="KW-1185">Reference proteome</keyword>
<proteinExistence type="predicted"/>
<evidence type="ECO:0000313" key="1">
    <source>
        <dbReference type="EMBL" id="KAK7125591.1"/>
    </source>
</evidence>
<evidence type="ECO:0000313" key="2">
    <source>
        <dbReference type="Proteomes" id="UP001364617"/>
    </source>
</evidence>
<dbReference type="AlphaFoldDB" id="A0AAN9CDF1"/>
<name>A0AAN9CDF1_9TELE</name>